<keyword evidence="3" id="KW-1185">Reference proteome</keyword>
<evidence type="ECO:0000256" key="1">
    <source>
        <dbReference type="SAM" id="MobiDB-lite"/>
    </source>
</evidence>
<dbReference type="Proteomes" id="UP000886595">
    <property type="component" value="Unassembled WGS sequence"/>
</dbReference>
<accession>A0A8X8AVN3</accession>
<organism evidence="2 3">
    <name type="scientific">Brassica carinata</name>
    <name type="common">Ethiopian mustard</name>
    <name type="synonym">Abyssinian cabbage</name>
    <dbReference type="NCBI Taxonomy" id="52824"/>
    <lineage>
        <taxon>Eukaryota</taxon>
        <taxon>Viridiplantae</taxon>
        <taxon>Streptophyta</taxon>
        <taxon>Embryophyta</taxon>
        <taxon>Tracheophyta</taxon>
        <taxon>Spermatophyta</taxon>
        <taxon>Magnoliopsida</taxon>
        <taxon>eudicotyledons</taxon>
        <taxon>Gunneridae</taxon>
        <taxon>Pentapetalae</taxon>
        <taxon>rosids</taxon>
        <taxon>malvids</taxon>
        <taxon>Brassicales</taxon>
        <taxon>Brassicaceae</taxon>
        <taxon>Brassiceae</taxon>
        <taxon>Brassica</taxon>
    </lineage>
</organism>
<feature type="region of interest" description="Disordered" evidence="1">
    <location>
        <begin position="1"/>
        <end position="21"/>
    </location>
</feature>
<feature type="compositionally biased region" description="Polar residues" evidence="1">
    <location>
        <begin position="8"/>
        <end position="21"/>
    </location>
</feature>
<protein>
    <submittedName>
        <fullName evidence="2">Uncharacterized protein</fullName>
    </submittedName>
</protein>
<evidence type="ECO:0000313" key="2">
    <source>
        <dbReference type="EMBL" id="KAG2311877.1"/>
    </source>
</evidence>
<proteinExistence type="predicted"/>
<name>A0A8X8AVN3_BRACI</name>
<sequence length="216" mass="24275">MGNPSRRAISTYSVGNGTSNARTGSFRQLLPIFSPSEISSAADRSSGIPLPLNGFEMRRSSIDLEPSPSPLMFRVASETVSGDPPLPGWKPSFTPGEKIRANEVPHPSDFFTDLPPGFTTHESLNEELRRKVVAEGSRLINEESRISHFKAEEAERELFWFQKEVEEQSQRQAELHSRALVRAERKGRRTIVAEMKRRALCLPPIESFKDAQELSR</sequence>
<gene>
    <name evidence="2" type="ORF">Bca52824_023434</name>
</gene>
<dbReference type="EMBL" id="JAAMPC010000005">
    <property type="protein sequence ID" value="KAG2311877.1"/>
    <property type="molecule type" value="Genomic_DNA"/>
</dbReference>
<reference evidence="2 3" key="1">
    <citation type="submission" date="2020-02" db="EMBL/GenBank/DDBJ databases">
        <authorList>
            <person name="Ma Q."/>
            <person name="Huang Y."/>
            <person name="Song X."/>
            <person name="Pei D."/>
        </authorList>
    </citation>
    <scope>NUCLEOTIDE SEQUENCE [LARGE SCALE GENOMIC DNA]</scope>
    <source>
        <strain evidence="2">Sxm20200214</strain>
        <tissue evidence="2">Leaf</tissue>
    </source>
</reference>
<evidence type="ECO:0000313" key="3">
    <source>
        <dbReference type="Proteomes" id="UP000886595"/>
    </source>
</evidence>
<dbReference type="AlphaFoldDB" id="A0A8X8AVN3"/>
<comment type="caution">
    <text evidence="2">The sequence shown here is derived from an EMBL/GenBank/DDBJ whole genome shotgun (WGS) entry which is preliminary data.</text>
</comment>